<evidence type="ECO:0000256" key="1">
    <source>
        <dbReference type="SAM" id="MobiDB-lite"/>
    </source>
</evidence>
<dbReference type="Proteomes" id="UP001595699">
    <property type="component" value="Unassembled WGS sequence"/>
</dbReference>
<feature type="compositionally biased region" description="Acidic residues" evidence="1">
    <location>
        <begin position="52"/>
        <end position="72"/>
    </location>
</feature>
<comment type="caution">
    <text evidence="3">The sequence shown here is derived from an EMBL/GenBank/DDBJ whole genome shotgun (WGS) entry which is preliminary data.</text>
</comment>
<gene>
    <name evidence="3" type="ORF">ACFOUW_30775</name>
</gene>
<feature type="signal peptide" evidence="2">
    <location>
        <begin position="1"/>
        <end position="27"/>
    </location>
</feature>
<evidence type="ECO:0000313" key="3">
    <source>
        <dbReference type="EMBL" id="MFC3765255.1"/>
    </source>
</evidence>
<reference evidence="4" key="1">
    <citation type="journal article" date="2019" name="Int. J. Syst. Evol. Microbiol.">
        <title>The Global Catalogue of Microorganisms (GCM) 10K type strain sequencing project: providing services to taxonomists for standard genome sequencing and annotation.</title>
        <authorList>
            <consortium name="The Broad Institute Genomics Platform"/>
            <consortium name="The Broad Institute Genome Sequencing Center for Infectious Disease"/>
            <person name="Wu L."/>
            <person name="Ma J."/>
        </authorList>
    </citation>
    <scope>NUCLEOTIDE SEQUENCE [LARGE SCALE GENOMIC DNA]</scope>
    <source>
        <strain evidence="4">CGMCC 4.7241</strain>
    </source>
</reference>
<feature type="chain" id="PRO_5046791476" description="PKD domain-containing protein" evidence="2">
    <location>
        <begin position="28"/>
        <end position="322"/>
    </location>
</feature>
<evidence type="ECO:0008006" key="5">
    <source>
        <dbReference type="Google" id="ProtNLM"/>
    </source>
</evidence>
<sequence>MLMFRRIAVAMLVVAAIGGLKVTSVLAEGGADCPPPNVINPNTGLCQIVAEDPGDPVPDEDPGDDGGGDNDGEGGGGDGGTPQCVTRVGAPIVCYDPRYGWWENETSCYYQAESPQPPGTDPVWLGHFPDGAIYTFTCFPRRNMHQNRCLDIGGSNDDCRIWRRDPPPTAPDPREMARRAVEEMVLKAPDIGMAPPSGSKGLVGMEVWFWNSINDHTWGPIERTVSAGAVTVTATANVATIDWDLGNGDSIECDAGTPYRRGVESDCSYEYEQPSEGYDITATSHWVVEWTSNVGINGEIELDLQSNAQIAITEAKQVLGER</sequence>
<accession>A0ABV7YN87</accession>
<name>A0ABV7YN87_9ACTN</name>
<evidence type="ECO:0000313" key="4">
    <source>
        <dbReference type="Proteomes" id="UP001595699"/>
    </source>
</evidence>
<evidence type="ECO:0000256" key="2">
    <source>
        <dbReference type="SAM" id="SignalP"/>
    </source>
</evidence>
<keyword evidence="4" id="KW-1185">Reference proteome</keyword>
<protein>
    <recommendedName>
        <fullName evidence="5">PKD domain-containing protein</fullName>
    </recommendedName>
</protein>
<organism evidence="3 4">
    <name type="scientific">Tenggerimyces flavus</name>
    <dbReference type="NCBI Taxonomy" id="1708749"/>
    <lineage>
        <taxon>Bacteria</taxon>
        <taxon>Bacillati</taxon>
        <taxon>Actinomycetota</taxon>
        <taxon>Actinomycetes</taxon>
        <taxon>Propionibacteriales</taxon>
        <taxon>Nocardioidaceae</taxon>
        <taxon>Tenggerimyces</taxon>
    </lineage>
</organism>
<dbReference type="EMBL" id="JBHRZH010000036">
    <property type="protein sequence ID" value="MFC3765255.1"/>
    <property type="molecule type" value="Genomic_DNA"/>
</dbReference>
<proteinExistence type="predicted"/>
<feature type="region of interest" description="Disordered" evidence="1">
    <location>
        <begin position="49"/>
        <end position="84"/>
    </location>
</feature>
<dbReference type="RefSeq" id="WP_205119056.1">
    <property type="nucleotide sequence ID" value="NZ_JAFBCM010000001.1"/>
</dbReference>
<keyword evidence="2" id="KW-0732">Signal</keyword>